<reference evidence="3" key="1">
    <citation type="submission" date="2016-06" db="EMBL/GenBank/DDBJ databases">
        <title>Parallel loss of symbiosis genes in relatives of nitrogen-fixing non-legume Parasponia.</title>
        <authorList>
            <person name="Van Velzen R."/>
            <person name="Holmer R."/>
            <person name="Bu F."/>
            <person name="Rutten L."/>
            <person name="Van Zeijl A."/>
            <person name="Liu W."/>
            <person name="Santuari L."/>
            <person name="Cao Q."/>
            <person name="Sharma T."/>
            <person name="Shen D."/>
            <person name="Roswanjaya Y."/>
            <person name="Wardhani T."/>
            <person name="Kalhor M.S."/>
            <person name="Jansen J."/>
            <person name="Van den Hoogen J."/>
            <person name="Gungor B."/>
            <person name="Hartog M."/>
            <person name="Hontelez J."/>
            <person name="Verver J."/>
            <person name="Yang W.-C."/>
            <person name="Schijlen E."/>
            <person name="Repin R."/>
            <person name="Schilthuizen M."/>
            <person name="Schranz E."/>
            <person name="Heidstra R."/>
            <person name="Miyata K."/>
            <person name="Fedorova E."/>
            <person name="Kohlen W."/>
            <person name="Bisseling T."/>
            <person name="Smit S."/>
            <person name="Geurts R."/>
        </authorList>
    </citation>
    <scope>NUCLEOTIDE SEQUENCE [LARGE SCALE GENOMIC DNA]</scope>
    <source>
        <strain evidence="3">cv. WU1-14</strain>
    </source>
</reference>
<evidence type="ECO:0000313" key="2">
    <source>
        <dbReference type="EMBL" id="PON63215.1"/>
    </source>
</evidence>
<feature type="region of interest" description="Disordered" evidence="1">
    <location>
        <begin position="1"/>
        <end position="34"/>
    </location>
</feature>
<sequence length="58" mass="6508">MRFGADAPINDCPEPIRSRETIDTNQDETRKRLGKESTYVVDRAAEMALSCKSDSFNA</sequence>
<gene>
    <name evidence="2" type="ORF">PanWU01x14_133090</name>
</gene>
<organism evidence="2 3">
    <name type="scientific">Parasponia andersonii</name>
    <name type="common">Sponia andersonii</name>
    <dbReference type="NCBI Taxonomy" id="3476"/>
    <lineage>
        <taxon>Eukaryota</taxon>
        <taxon>Viridiplantae</taxon>
        <taxon>Streptophyta</taxon>
        <taxon>Embryophyta</taxon>
        <taxon>Tracheophyta</taxon>
        <taxon>Spermatophyta</taxon>
        <taxon>Magnoliopsida</taxon>
        <taxon>eudicotyledons</taxon>
        <taxon>Gunneridae</taxon>
        <taxon>Pentapetalae</taxon>
        <taxon>rosids</taxon>
        <taxon>fabids</taxon>
        <taxon>Rosales</taxon>
        <taxon>Cannabaceae</taxon>
        <taxon>Parasponia</taxon>
    </lineage>
</organism>
<dbReference type="AlphaFoldDB" id="A0A2P5CQB2"/>
<dbReference type="Proteomes" id="UP000237105">
    <property type="component" value="Unassembled WGS sequence"/>
</dbReference>
<proteinExistence type="predicted"/>
<feature type="compositionally biased region" description="Basic and acidic residues" evidence="1">
    <location>
        <begin position="14"/>
        <end position="34"/>
    </location>
</feature>
<comment type="caution">
    <text evidence="2">The sequence shown here is derived from an EMBL/GenBank/DDBJ whole genome shotgun (WGS) entry which is preliminary data.</text>
</comment>
<evidence type="ECO:0000256" key="1">
    <source>
        <dbReference type="SAM" id="MobiDB-lite"/>
    </source>
</evidence>
<accession>A0A2P5CQB2</accession>
<feature type="non-terminal residue" evidence="2">
    <location>
        <position position="58"/>
    </location>
</feature>
<dbReference type="EMBL" id="JXTB01000106">
    <property type="protein sequence ID" value="PON63215.1"/>
    <property type="molecule type" value="Genomic_DNA"/>
</dbReference>
<evidence type="ECO:0000313" key="3">
    <source>
        <dbReference type="Proteomes" id="UP000237105"/>
    </source>
</evidence>
<name>A0A2P5CQB2_PARAD</name>
<keyword evidence="3" id="KW-1185">Reference proteome</keyword>
<protein>
    <submittedName>
        <fullName evidence="2">Uncharacterized protein</fullName>
    </submittedName>
</protein>